<dbReference type="InterPro" id="IPR050300">
    <property type="entry name" value="GDXG_lipolytic_enzyme"/>
</dbReference>
<dbReference type="PROSITE" id="PS01174">
    <property type="entry name" value="LIPASE_GDXG_SER"/>
    <property type="match status" value="1"/>
</dbReference>
<dbReference type="Pfam" id="PF07859">
    <property type="entry name" value="Abhydrolase_3"/>
    <property type="match status" value="1"/>
</dbReference>
<evidence type="ECO:0000313" key="5">
    <source>
        <dbReference type="EMBL" id="MBO2448574.1"/>
    </source>
</evidence>
<dbReference type="InterPro" id="IPR033140">
    <property type="entry name" value="Lipase_GDXG_put_SER_AS"/>
</dbReference>
<dbReference type="Gene3D" id="3.40.50.1820">
    <property type="entry name" value="alpha/beta hydrolase"/>
    <property type="match status" value="1"/>
</dbReference>
<feature type="active site" evidence="3">
    <location>
        <position position="151"/>
    </location>
</feature>
<accession>A0A939PF50</accession>
<dbReference type="PANTHER" id="PTHR48081:SF8">
    <property type="entry name" value="ALPHA_BETA HYDROLASE FOLD-3 DOMAIN-CONTAINING PROTEIN-RELATED"/>
    <property type="match status" value="1"/>
</dbReference>
<proteinExistence type="inferred from homology"/>
<keyword evidence="2 5" id="KW-0378">Hydrolase</keyword>
<dbReference type="InterPro" id="IPR029058">
    <property type="entry name" value="AB_hydrolase_fold"/>
</dbReference>
<keyword evidence="6" id="KW-1185">Reference proteome</keyword>
<evidence type="ECO:0000256" key="1">
    <source>
        <dbReference type="ARBA" id="ARBA00010515"/>
    </source>
</evidence>
<dbReference type="InterPro" id="IPR002168">
    <property type="entry name" value="Lipase_GDXG_HIS_AS"/>
</dbReference>
<evidence type="ECO:0000313" key="6">
    <source>
        <dbReference type="Proteomes" id="UP000669179"/>
    </source>
</evidence>
<protein>
    <submittedName>
        <fullName evidence="5">Alpha/beta hydrolase</fullName>
    </submittedName>
</protein>
<sequence length="312" mass="32536">MGGGTGGGSDDRGSQAFDPARARAAFRALAVDARAPSAVAPVGTTQDRLLPATPDGLPVRIYRPETALPVATVVFLHGGGFVIGDLDTHDNHCRWLCSETGAVVVSVAYRRAPEHPFPAAVDDCLAAVRWAAAELDALGGRTGGLAIAGDSAGGCLAAVVTQLCRDSGGPELRAQLLVYPVADLRADGQYPSRAEYATGYLLTADAMRWFRACYLPDGTDPATPTASPIRGRLDGLPPAVVVTMEHDPLRDEGEAYAAALSAAGVRTRAHRFDGLIHGSFELPVLTEGCADAMREAFGSFRALLVDGIGDTR</sequence>
<comment type="caution">
    <text evidence="5">The sequence shown here is derived from an EMBL/GenBank/DDBJ whole genome shotgun (WGS) entry which is preliminary data.</text>
</comment>
<gene>
    <name evidence="5" type="ORF">J4573_15835</name>
</gene>
<evidence type="ECO:0000256" key="3">
    <source>
        <dbReference type="PROSITE-ProRule" id="PRU10038"/>
    </source>
</evidence>
<dbReference type="PANTHER" id="PTHR48081">
    <property type="entry name" value="AB HYDROLASE SUPERFAMILY PROTEIN C4A8.06C"/>
    <property type="match status" value="1"/>
</dbReference>
<evidence type="ECO:0000256" key="2">
    <source>
        <dbReference type="ARBA" id="ARBA00022801"/>
    </source>
</evidence>
<dbReference type="SUPFAM" id="SSF53474">
    <property type="entry name" value="alpha/beta-Hydrolases"/>
    <property type="match status" value="1"/>
</dbReference>
<dbReference type="AlphaFoldDB" id="A0A939PF50"/>
<reference evidence="5" key="1">
    <citation type="submission" date="2021-03" db="EMBL/GenBank/DDBJ databases">
        <authorList>
            <person name="Kanchanasin P."/>
            <person name="Saeng-In P."/>
            <person name="Phongsopitanun W."/>
            <person name="Yuki M."/>
            <person name="Kudo T."/>
            <person name="Ohkuma M."/>
            <person name="Tanasupawat S."/>
        </authorList>
    </citation>
    <scope>NUCLEOTIDE SEQUENCE</scope>
    <source>
        <strain evidence="5">GKU 128</strain>
    </source>
</reference>
<organism evidence="5 6">
    <name type="scientific">Actinomadura barringtoniae</name>
    <dbReference type="NCBI Taxonomy" id="1427535"/>
    <lineage>
        <taxon>Bacteria</taxon>
        <taxon>Bacillati</taxon>
        <taxon>Actinomycetota</taxon>
        <taxon>Actinomycetes</taxon>
        <taxon>Streptosporangiales</taxon>
        <taxon>Thermomonosporaceae</taxon>
        <taxon>Actinomadura</taxon>
    </lineage>
</organism>
<dbReference type="PROSITE" id="PS01173">
    <property type="entry name" value="LIPASE_GDXG_HIS"/>
    <property type="match status" value="1"/>
</dbReference>
<evidence type="ECO:0000259" key="4">
    <source>
        <dbReference type="Pfam" id="PF07859"/>
    </source>
</evidence>
<dbReference type="GO" id="GO:0016787">
    <property type="term" value="F:hydrolase activity"/>
    <property type="evidence" value="ECO:0007669"/>
    <property type="project" value="UniProtKB-KW"/>
</dbReference>
<dbReference type="Proteomes" id="UP000669179">
    <property type="component" value="Unassembled WGS sequence"/>
</dbReference>
<dbReference type="EMBL" id="JAGEOJ010000006">
    <property type="protein sequence ID" value="MBO2448574.1"/>
    <property type="molecule type" value="Genomic_DNA"/>
</dbReference>
<feature type="domain" description="Alpha/beta hydrolase fold-3" evidence="4">
    <location>
        <begin position="73"/>
        <end position="279"/>
    </location>
</feature>
<name>A0A939PF50_9ACTN</name>
<comment type="similarity">
    <text evidence="1">Belongs to the 'GDXG' lipolytic enzyme family.</text>
</comment>
<dbReference type="InterPro" id="IPR013094">
    <property type="entry name" value="AB_hydrolase_3"/>
</dbReference>